<dbReference type="Proteomes" id="UP000621454">
    <property type="component" value="Unassembled WGS sequence"/>
</dbReference>
<keyword evidence="2" id="KW-1185">Reference proteome</keyword>
<accession>A0A916WSC8</accession>
<sequence length="155" mass="16402">MMDFGFGAFGFGSFDGDLPSGGYTDAGGHQPTDHGEVDHHRADRLGDDLVPGVAAQDDHLWLANGDRLWDLGPADVDLDGDGVADSITTIGSREMTTYSDIDRSGWVGRITRVDVGGEVSVHTRVGHAPTPDARGADAATPSADEWIRTRGGRLD</sequence>
<evidence type="ECO:0000313" key="1">
    <source>
        <dbReference type="EMBL" id="GGB28133.1"/>
    </source>
</evidence>
<organism evidence="1 2">
    <name type="scientific">Gordonia jinhuaensis</name>
    <dbReference type="NCBI Taxonomy" id="1517702"/>
    <lineage>
        <taxon>Bacteria</taxon>
        <taxon>Bacillati</taxon>
        <taxon>Actinomycetota</taxon>
        <taxon>Actinomycetes</taxon>
        <taxon>Mycobacteriales</taxon>
        <taxon>Gordoniaceae</taxon>
        <taxon>Gordonia</taxon>
    </lineage>
</organism>
<dbReference type="AlphaFoldDB" id="A0A916WSC8"/>
<gene>
    <name evidence="1" type="ORF">GCM10011489_15400</name>
</gene>
<name>A0A916WSC8_9ACTN</name>
<reference evidence="1" key="1">
    <citation type="journal article" date="2014" name="Int. J. Syst. Evol. Microbiol.">
        <title>Complete genome sequence of Corynebacterium casei LMG S-19264T (=DSM 44701T), isolated from a smear-ripened cheese.</title>
        <authorList>
            <consortium name="US DOE Joint Genome Institute (JGI-PGF)"/>
            <person name="Walter F."/>
            <person name="Albersmeier A."/>
            <person name="Kalinowski J."/>
            <person name="Ruckert C."/>
        </authorList>
    </citation>
    <scope>NUCLEOTIDE SEQUENCE</scope>
    <source>
        <strain evidence="1">CGMCC 1.12827</strain>
    </source>
</reference>
<protein>
    <submittedName>
        <fullName evidence="1">Uncharacterized protein</fullName>
    </submittedName>
</protein>
<dbReference type="EMBL" id="BMGC01000008">
    <property type="protein sequence ID" value="GGB28133.1"/>
    <property type="molecule type" value="Genomic_DNA"/>
</dbReference>
<comment type="caution">
    <text evidence="1">The sequence shown here is derived from an EMBL/GenBank/DDBJ whole genome shotgun (WGS) entry which is preliminary data.</text>
</comment>
<proteinExistence type="predicted"/>
<reference evidence="1" key="2">
    <citation type="submission" date="2020-09" db="EMBL/GenBank/DDBJ databases">
        <authorList>
            <person name="Sun Q."/>
            <person name="Zhou Y."/>
        </authorList>
    </citation>
    <scope>NUCLEOTIDE SEQUENCE</scope>
    <source>
        <strain evidence="1">CGMCC 1.12827</strain>
    </source>
</reference>
<evidence type="ECO:0000313" key="2">
    <source>
        <dbReference type="Proteomes" id="UP000621454"/>
    </source>
</evidence>
<dbReference type="RefSeq" id="WP_188586016.1">
    <property type="nucleotide sequence ID" value="NZ_BMGC01000008.1"/>
</dbReference>